<evidence type="ECO:0000256" key="1">
    <source>
        <dbReference type="ARBA" id="ARBA00001602"/>
    </source>
</evidence>
<feature type="binding site" evidence="7">
    <location>
        <begin position="80"/>
        <end position="81"/>
    </location>
    <ligand>
        <name>substrate</name>
    </ligand>
</feature>
<evidence type="ECO:0000313" key="10">
    <source>
        <dbReference type="Proteomes" id="UP000319859"/>
    </source>
</evidence>
<dbReference type="InterPro" id="IPR015942">
    <property type="entry name" value="Asp/Glu/hydantoin_racemase"/>
</dbReference>
<dbReference type="GO" id="GO:0009252">
    <property type="term" value="P:peptidoglycan biosynthetic process"/>
    <property type="evidence" value="ECO:0007669"/>
    <property type="project" value="UniProtKB-UniRule"/>
</dbReference>
<proteinExistence type="inferred from homology"/>
<dbReference type="GO" id="GO:0008881">
    <property type="term" value="F:glutamate racemase activity"/>
    <property type="evidence" value="ECO:0007669"/>
    <property type="project" value="UniProtKB-UniRule"/>
</dbReference>
<comment type="function">
    <text evidence="7">Provides the (R)-glutamate required for cell wall biosynthesis.</text>
</comment>
<dbReference type="EC" id="5.1.1.3" evidence="2 7"/>
<evidence type="ECO:0000256" key="7">
    <source>
        <dbReference type="HAMAP-Rule" id="MF_00258"/>
    </source>
</evidence>
<reference evidence="9 10" key="1">
    <citation type="submission" date="2019-06" db="EMBL/GenBank/DDBJ databases">
        <title>Genomic Encyclopedia of Type Strains, Phase IV (KMG-V): Genome sequencing to study the core and pangenomes of soil and plant-associated prokaryotes.</title>
        <authorList>
            <person name="Whitman W."/>
        </authorList>
    </citation>
    <scope>NUCLEOTIDE SEQUENCE [LARGE SCALE GENOMIC DNA]</scope>
    <source>
        <strain evidence="9 10">BR 11880</strain>
    </source>
</reference>
<gene>
    <name evidence="7" type="primary">murI</name>
    <name evidence="9" type="ORF">FBZ89_103326</name>
</gene>
<dbReference type="InterPro" id="IPR033134">
    <property type="entry name" value="Asp/Glu_racemase_AS_2"/>
</dbReference>
<dbReference type="NCBIfam" id="TIGR00067">
    <property type="entry name" value="glut_race"/>
    <property type="match status" value="1"/>
</dbReference>
<dbReference type="GO" id="GO:0008360">
    <property type="term" value="P:regulation of cell shape"/>
    <property type="evidence" value="ECO:0007669"/>
    <property type="project" value="UniProtKB-KW"/>
</dbReference>
<dbReference type="AlphaFoldDB" id="A0A560FM40"/>
<feature type="region of interest" description="Disordered" evidence="8">
    <location>
        <begin position="1"/>
        <end position="33"/>
    </location>
</feature>
<evidence type="ECO:0000256" key="5">
    <source>
        <dbReference type="ARBA" id="ARBA00023235"/>
    </source>
</evidence>
<dbReference type="PROSITE" id="PS00924">
    <property type="entry name" value="ASP_GLU_RACEMASE_2"/>
    <property type="match status" value="1"/>
</dbReference>
<sequence length="336" mass="36087">MRWQDGAATSRKGVAAAPADRAKPVVTGAPAHPPKRTVRLRAMIGVFDSGHGGLTVLRALADQMPDRRFVYLGDHANAPYGNRTPEEIYRYTVAGVERLFGLGCPLVILACNTASAQALRRLQQTWLPTAYPDRRVLGVLVPMVEAITGVPWMADVAAGSRAGEPRTVAIFATQHTVSSGAYPTEIAKRAPEVRVVQQACPDLVRLIEADAPVETIRAAIQDYTGQLMAQLDGVPPDAVVLGCTHYPLVADLFAHALPAGVEILDQPNLTVSSLRAYLERHPEYELPSRAREQGGVEAFHTTGAAEPITRLATRFFGGEARFHSVGPDPIPASLKG</sequence>
<dbReference type="Gene3D" id="3.40.50.1860">
    <property type="match status" value="2"/>
</dbReference>
<evidence type="ECO:0000313" key="9">
    <source>
        <dbReference type="EMBL" id="TWB22699.1"/>
    </source>
</evidence>
<feature type="active site" description="Proton donor/acceptor" evidence="7">
    <location>
        <position position="243"/>
    </location>
</feature>
<dbReference type="PANTHER" id="PTHR21198">
    <property type="entry name" value="GLUTAMATE RACEMASE"/>
    <property type="match status" value="1"/>
</dbReference>
<dbReference type="SUPFAM" id="SSF53681">
    <property type="entry name" value="Aspartate/glutamate racemase"/>
    <property type="match status" value="2"/>
</dbReference>
<evidence type="ECO:0000256" key="8">
    <source>
        <dbReference type="SAM" id="MobiDB-lite"/>
    </source>
</evidence>
<dbReference type="Pfam" id="PF01177">
    <property type="entry name" value="Asp_Glu_race"/>
    <property type="match status" value="1"/>
</dbReference>
<dbReference type="PANTHER" id="PTHR21198:SF2">
    <property type="entry name" value="GLUTAMATE RACEMASE"/>
    <property type="match status" value="1"/>
</dbReference>
<dbReference type="HAMAP" id="MF_00258">
    <property type="entry name" value="Glu_racemase"/>
    <property type="match status" value="1"/>
</dbReference>
<comment type="catalytic activity">
    <reaction evidence="1 7">
        <text>L-glutamate = D-glutamate</text>
        <dbReference type="Rhea" id="RHEA:12813"/>
        <dbReference type="ChEBI" id="CHEBI:29985"/>
        <dbReference type="ChEBI" id="CHEBI:29986"/>
        <dbReference type="EC" id="5.1.1.3"/>
    </reaction>
</comment>
<dbReference type="Proteomes" id="UP000319859">
    <property type="component" value="Unassembled WGS sequence"/>
</dbReference>
<keyword evidence="4 7" id="KW-0573">Peptidoglycan synthesis</keyword>
<dbReference type="UniPathway" id="UPA00219"/>
<feature type="active site" description="Proton donor/acceptor" evidence="7">
    <location>
        <position position="111"/>
    </location>
</feature>
<evidence type="ECO:0000256" key="2">
    <source>
        <dbReference type="ARBA" id="ARBA00013090"/>
    </source>
</evidence>
<dbReference type="InterPro" id="IPR001920">
    <property type="entry name" value="Asp/Glu_race"/>
</dbReference>
<feature type="binding site" evidence="7">
    <location>
        <begin position="112"/>
        <end position="113"/>
    </location>
    <ligand>
        <name>substrate</name>
    </ligand>
</feature>
<keyword evidence="3 7" id="KW-0133">Cell shape</keyword>
<evidence type="ECO:0000256" key="4">
    <source>
        <dbReference type="ARBA" id="ARBA00022984"/>
    </source>
</evidence>
<evidence type="ECO:0000256" key="6">
    <source>
        <dbReference type="ARBA" id="ARBA00023316"/>
    </source>
</evidence>
<dbReference type="PROSITE" id="PS00923">
    <property type="entry name" value="ASP_GLU_RACEMASE_1"/>
    <property type="match status" value="1"/>
</dbReference>
<dbReference type="EMBL" id="VITN01000003">
    <property type="protein sequence ID" value="TWB22699.1"/>
    <property type="molecule type" value="Genomic_DNA"/>
</dbReference>
<keyword evidence="6 7" id="KW-0961">Cell wall biogenesis/degradation</keyword>
<accession>A0A560FM40</accession>
<comment type="pathway">
    <text evidence="7">Cell wall biogenesis; peptidoglycan biosynthesis.</text>
</comment>
<keyword evidence="5 7" id="KW-0413">Isomerase</keyword>
<evidence type="ECO:0000256" key="3">
    <source>
        <dbReference type="ARBA" id="ARBA00022960"/>
    </source>
</evidence>
<comment type="similarity">
    <text evidence="7">Belongs to the aspartate/glutamate racemases family.</text>
</comment>
<feature type="binding site" evidence="7">
    <location>
        <begin position="244"/>
        <end position="245"/>
    </location>
    <ligand>
        <name>substrate</name>
    </ligand>
</feature>
<name>A0A560FM40_9PROT</name>
<dbReference type="GO" id="GO:0071555">
    <property type="term" value="P:cell wall organization"/>
    <property type="evidence" value="ECO:0007669"/>
    <property type="project" value="UniProtKB-KW"/>
</dbReference>
<comment type="caution">
    <text evidence="9">The sequence shown here is derived from an EMBL/GenBank/DDBJ whole genome shotgun (WGS) entry which is preliminary data.</text>
</comment>
<organism evidence="9 10">
    <name type="scientific">Nitrospirillum amazonense</name>
    <dbReference type="NCBI Taxonomy" id="28077"/>
    <lineage>
        <taxon>Bacteria</taxon>
        <taxon>Pseudomonadati</taxon>
        <taxon>Pseudomonadota</taxon>
        <taxon>Alphaproteobacteria</taxon>
        <taxon>Rhodospirillales</taxon>
        <taxon>Azospirillaceae</taxon>
        <taxon>Nitrospirillum</taxon>
    </lineage>
</organism>
<dbReference type="InterPro" id="IPR004391">
    <property type="entry name" value="Glu_race"/>
</dbReference>
<feature type="binding site" evidence="7">
    <location>
        <begin position="48"/>
        <end position="49"/>
    </location>
    <ligand>
        <name>substrate</name>
    </ligand>
</feature>
<dbReference type="InterPro" id="IPR018187">
    <property type="entry name" value="Asp/Glu_racemase_AS_1"/>
</dbReference>
<protein>
    <recommendedName>
        <fullName evidence="2 7">Glutamate racemase</fullName>
        <ecNumber evidence="2 7">5.1.1.3</ecNumber>
    </recommendedName>
</protein>